<evidence type="ECO:0000256" key="1">
    <source>
        <dbReference type="SAM" id="SignalP"/>
    </source>
</evidence>
<feature type="signal peptide" evidence="1">
    <location>
        <begin position="1"/>
        <end position="23"/>
    </location>
</feature>
<dbReference type="RefSeq" id="WP_344592391.1">
    <property type="nucleotide sequence ID" value="NZ_BAAARW010000020.1"/>
</dbReference>
<gene>
    <name evidence="3" type="ORF">GCM10010191_52680</name>
</gene>
<keyword evidence="4" id="KW-1185">Reference proteome</keyword>
<dbReference type="Gene3D" id="3.60.10.10">
    <property type="entry name" value="Endonuclease/exonuclease/phosphatase"/>
    <property type="match status" value="1"/>
</dbReference>
<dbReference type="EMBL" id="BAAARW010000020">
    <property type="protein sequence ID" value="GAA2432173.1"/>
    <property type="molecule type" value="Genomic_DNA"/>
</dbReference>
<dbReference type="Pfam" id="PF22669">
    <property type="entry name" value="Exo_endo_phos2"/>
    <property type="match status" value="1"/>
</dbReference>
<organism evidence="3 4">
    <name type="scientific">Actinomadura vinacea</name>
    <dbReference type="NCBI Taxonomy" id="115336"/>
    <lineage>
        <taxon>Bacteria</taxon>
        <taxon>Bacillati</taxon>
        <taxon>Actinomycetota</taxon>
        <taxon>Actinomycetes</taxon>
        <taxon>Streptosporangiales</taxon>
        <taxon>Thermomonosporaceae</taxon>
        <taxon>Actinomadura</taxon>
    </lineage>
</organism>
<name>A0ABP5WR69_9ACTN</name>
<comment type="caution">
    <text evidence="3">The sequence shown here is derived from an EMBL/GenBank/DDBJ whole genome shotgun (WGS) entry which is preliminary data.</text>
</comment>
<reference evidence="4" key="1">
    <citation type="journal article" date="2019" name="Int. J. Syst. Evol. Microbiol.">
        <title>The Global Catalogue of Microorganisms (GCM) 10K type strain sequencing project: providing services to taxonomists for standard genome sequencing and annotation.</title>
        <authorList>
            <consortium name="The Broad Institute Genomics Platform"/>
            <consortium name="The Broad Institute Genome Sequencing Center for Infectious Disease"/>
            <person name="Wu L."/>
            <person name="Ma J."/>
        </authorList>
    </citation>
    <scope>NUCLEOTIDE SEQUENCE [LARGE SCALE GENOMIC DNA]</scope>
    <source>
        <strain evidence="4">JCM 3325</strain>
    </source>
</reference>
<protein>
    <recommendedName>
        <fullName evidence="2">Inositol polyphosphate-related phosphatase domain-containing protein</fullName>
    </recommendedName>
</protein>
<dbReference type="InterPro" id="IPR038772">
    <property type="entry name" value="Sph/SMPD2-like"/>
</dbReference>
<dbReference type="InterPro" id="IPR000300">
    <property type="entry name" value="IPPc"/>
</dbReference>
<dbReference type="SUPFAM" id="SSF56219">
    <property type="entry name" value="DNase I-like"/>
    <property type="match status" value="1"/>
</dbReference>
<evidence type="ECO:0000313" key="3">
    <source>
        <dbReference type="EMBL" id="GAA2432173.1"/>
    </source>
</evidence>
<dbReference type="PANTHER" id="PTHR16320:SF1">
    <property type="entry name" value="SPHINGOMYELINASE DDB_G0288017"/>
    <property type="match status" value="1"/>
</dbReference>
<dbReference type="Proteomes" id="UP001501231">
    <property type="component" value="Unassembled WGS sequence"/>
</dbReference>
<feature type="domain" description="Inositol polyphosphate-related phosphatase" evidence="2">
    <location>
        <begin position="60"/>
        <end position="205"/>
    </location>
</feature>
<accession>A0ABP5WR69</accession>
<evidence type="ECO:0000313" key="4">
    <source>
        <dbReference type="Proteomes" id="UP001501231"/>
    </source>
</evidence>
<dbReference type="PANTHER" id="PTHR16320">
    <property type="entry name" value="SPHINGOMYELINASE FAMILY MEMBER"/>
    <property type="match status" value="1"/>
</dbReference>
<feature type="chain" id="PRO_5046533965" description="Inositol polyphosphate-related phosphatase domain-containing protein" evidence="1">
    <location>
        <begin position="24"/>
        <end position="291"/>
    </location>
</feature>
<proteinExistence type="predicted"/>
<sequence>MRARTMILSAAAALAMTPAPAAADSGGTLSVLTYNVAGLPEPISSGNPAQNTKPIGERVNAYNVVNVQEDFNYHADLYSTDEHPYRTPTSGGVVFGSGLNTMSDHPFRGLTRVKWNSCNGFDCLTPKGFTFKRLTLAEGAELDLYNLHANAGTTDADLAARRSNITQLAWYIATRSAGNAVIVMGDTNTRYTRTGDNIRELVSTAGLTDAWVADERGGDVPQAGAPALVCDDANVTDACEVVDKILFRDGDAVGLRLTGYSNENARFRTAGDEMLSDHYPIAATFAWTLKP</sequence>
<dbReference type="InterPro" id="IPR036691">
    <property type="entry name" value="Endo/exonu/phosph_ase_sf"/>
</dbReference>
<evidence type="ECO:0000259" key="2">
    <source>
        <dbReference type="Pfam" id="PF22669"/>
    </source>
</evidence>
<keyword evidence="1" id="KW-0732">Signal</keyword>